<proteinExistence type="predicted"/>
<dbReference type="InterPro" id="IPR050952">
    <property type="entry name" value="TRIM-NHL_E3_ligases"/>
</dbReference>
<evidence type="ECO:0000256" key="2">
    <source>
        <dbReference type="PROSITE-ProRule" id="PRU00504"/>
    </source>
</evidence>
<reference evidence="4" key="1">
    <citation type="submission" date="2021-02" db="EMBL/GenBank/DDBJ databases">
        <authorList>
            <person name="Nowell W R."/>
        </authorList>
    </citation>
    <scope>NUCLEOTIDE SEQUENCE</scope>
</reference>
<name>A0A8S2HWE3_9BILA</name>
<evidence type="ECO:0000313" key="5">
    <source>
        <dbReference type="Proteomes" id="UP000682733"/>
    </source>
</evidence>
<protein>
    <recommendedName>
        <fullName evidence="6">Brat protein</fullName>
    </recommendedName>
</protein>
<evidence type="ECO:0000313" key="3">
    <source>
        <dbReference type="EMBL" id="CAF0909345.1"/>
    </source>
</evidence>
<dbReference type="InterPro" id="IPR011042">
    <property type="entry name" value="6-blade_b-propeller_TolB-like"/>
</dbReference>
<dbReference type="GO" id="GO:0043161">
    <property type="term" value="P:proteasome-mediated ubiquitin-dependent protein catabolic process"/>
    <property type="evidence" value="ECO:0007669"/>
    <property type="project" value="TreeGrafter"/>
</dbReference>
<feature type="repeat" description="NHL" evidence="2">
    <location>
        <begin position="301"/>
        <end position="343"/>
    </location>
</feature>
<comment type="caution">
    <text evidence="4">The sequence shown here is derived from an EMBL/GenBank/DDBJ whole genome shotgun (WGS) entry which is preliminary data.</text>
</comment>
<dbReference type="Proteomes" id="UP000677228">
    <property type="component" value="Unassembled WGS sequence"/>
</dbReference>
<organism evidence="4 5">
    <name type="scientific">Didymodactylos carnosus</name>
    <dbReference type="NCBI Taxonomy" id="1234261"/>
    <lineage>
        <taxon>Eukaryota</taxon>
        <taxon>Metazoa</taxon>
        <taxon>Spiralia</taxon>
        <taxon>Gnathifera</taxon>
        <taxon>Rotifera</taxon>
        <taxon>Eurotatoria</taxon>
        <taxon>Bdelloidea</taxon>
        <taxon>Philodinida</taxon>
        <taxon>Philodinidae</taxon>
        <taxon>Didymodactylos</taxon>
    </lineage>
</organism>
<dbReference type="PANTHER" id="PTHR24104:SF57">
    <property type="entry name" value="BEE-MILK PROTEIN"/>
    <property type="match status" value="1"/>
</dbReference>
<dbReference type="PANTHER" id="PTHR24104">
    <property type="entry name" value="E3 UBIQUITIN-PROTEIN LIGASE NHLRC1-RELATED"/>
    <property type="match status" value="1"/>
</dbReference>
<sequence>MNDSSKNDDDDQILRLYYVHGASVRNKNDFLSHSSAIINQNNLIEIDYHSYSVNSNINNDTNVQIDMVENSECHIYISIGNEQPCSTMRLPSALSSSIKNDNRYGFRVKLEFLDNDLTSISSSHRFGALVNGLNMITVSKSSQHNHNNRTSSNCVPSPVRDIVKKKRWLQSLRDHNFIKLVQLSSNLFNIIIRLYKHGAYRLLLFLNEDKIKTIIYVRVYPSQLTDKRNLNKVSLTPPVSYTKIKNLTKSKSNTSLSKKSSYSSSRQSLNMLSDDEFRFSKKHIIVNDDAFDVSTPGCLFKKFGENGRGIGQFSNPQDVCFYDNNSLLVSDSINQCVQLFDIETGNLKSLLFDKKHPIRGLRRPIGLASSPDGTILVADYDQRCIGVLQIDGQLIRRFGEQQLVGPKGVVLSSHSGIIAVVDNKANSICLFHSNGKFSHRFGTHGPENHQIAGPHYAAFHSIYKDDNIIVTDFYNSCVKIFDINIGQVLSTFGSNGTKQGQFQGPTGLTTDNEHGMIFVSDWGNNRMQVFDKYGMFIRVLRPKLDPLYGPQGLSFHSCSQTLAIADSGSHSAKLFSVRELLTSSTQ</sequence>
<gene>
    <name evidence="3" type="ORF">OVA965_LOCUS10038</name>
    <name evidence="4" type="ORF">TMI583_LOCUS10034</name>
</gene>
<accession>A0A8S2HWE3</accession>
<dbReference type="EMBL" id="CAJNOK010003648">
    <property type="protein sequence ID" value="CAF0909345.1"/>
    <property type="molecule type" value="Genomic_DNA"/>
</dbReference>
<feature type="repeat" description="NHL" evidence="2">
    <location>
        <begin position="489"/>
        <end position="533"/>
    </location>
</feature>
<dbReference type="InterPro" id="IPR001258">
    <property type="entry name" value="NHL_repeat"/>
</dbReference>
<dbReference type="EMBL" id="CAJOBA010003649">
    <property type="protein sequence ID" value="CAF3688601.1"/>
    <property type="molecule type" value="Genomic_DNA"/>
</dbReference>
<dbReference type="SUPFAM" id="SSF101898">
    <property type="entry name" value="NHL repeat"/>
    <property type="match status" value="1"/>
</dbReference>
<evidence type="ECO:0008006" key="6">
    <source>
        <dbReference type="Google" id="ProtNLM"/>
    </source>
</evidence>
<dbReference type="AlphaFoldDB" id="A0A8S2HWE3"/>
<feature type="repeat" description="NHL" evidence="2">
    <location>
        <begin position="438"/>
        <end position="484"/>
    </location>
</feature>
<keyword evidence="1" id="KW-0677">Repeat</keyword>
<evidence type="ECO:0000256" key="1">
    <source>
        <dbReference type="ARBA" id="ARBA00022737"/>
    </source>
</evidence>
<dbReference type="Gene3D" id="2.120.10.30">
    <property type="entry name" value="TolB, C-terminal domain"/>
    <property type="match status" value="1"/>
</dbReference>
<dbReference type="PROSITE" id="PS51125">
    <property type="entry name" value="NHL"/>
    <property type="match status" value="3"/>
</dbReference>
<dbReference type="GO" id="GO:0061630">
    <property type="term" value="F:ubiquitin protein ligase activity"/>
    <property type="evidence" value="ECO:0007669"/>
    <property type="project" value="TreeGrafter"/>
</dbReference>
<dbReference type="GO" id="GO:0000209">
    <property type="term" value="P:protein polyubiquitination"/>
    <property type="evidence" value="ECO:0007669"/>
    <property type="project" value="TreeGrafter"/>
</dbReference>
<dbReference type="Gene3D" id="2.40.10.500">
    <property type="match status" value="1"/>
</dbReference>
<dbReference type="Proteomes" id="UP000682733">
    <property type="component" value="Unassembled WGS sequence"/>
</dbReference>
<evidence type="ECO:0000313" key="4">
    <source>
        <dbReference type="EMBL" id="CAF3688601.1"/>
    </source>
</evidence>